<organism evidence="1 2">
    <name type="scientific">Cereibacter changlensis JA139</name>
    <dbReference type="NCBI Taxonomy" id="1188249"/>
    <lineage>
        <taxon>Bacteria</taxon>
        <taxon>Pseudomonadati</taxon>
        <taxon>Pseudomonadota</taxon>
        <taxon>Alphaproteobacteria</taxon>
        <taxon>Rhodobacterales</taxon>
        <taxon>Paracoccaceae</taxon>
        <taxon>Cereibacter</taxon>
    </lineage>
</organism>
<keyword evidence="2" id="KW-1185">Reference proteome</keyword>
<reference evidence="1 2" key="1">
    <citation type="submission" date="2018-03" db="EMBL/GenBank/DDBJ databases">
        <title>Cereibacter changlensis.</title>
        <authorList>
            <person name="Meyer T.E."/>
            <person name="Miller S."/>
            <person name="Lodha T."/>
            <person name="Gandham S."/>
            <person name="Chintalapati S."/>
            <person name="Chintalapati V.R."/>
        </authorList>
    </citation>
    <scope>NUCLEOTIDE SEQUENCE [LARGE SCALE GENOMIC DNA]</scope>
    <source>
        <strain evidence="1 2">JA139</strain>
    </source>
</reference>
<accession>A0A2T4JZ43</accession>
<evidence type="ECO:0000313" key="1">
    <source>
        <dbReference type="EMBL" id="PTE23077.1"/>
    </source>
</evidence>
<dbReference type="EMBL" id="PZKG01000010">
    <property type="protein sequence ID" value="PTE23077.1"/>
    <property type="molecule type" value="Genomic_DNA"/>
</dbReference>
<comment type="caution">
    <text evidence="1">The sequence shown here is derived from an EMBL/GenBank/DDBJ whole genome shotgun (WGS) entry which is preliminary data.</text>
</comment>
<dbReference type="RefSeq" id="WP_107662587.1">
    <property type="nucleotide sequence ID" value="NZ_PZKG01000010.1"/>
</dbReference>
<proteinExistence type="predicted"/>
<protein>
    <submittedName>
        <fullName evidence="1">Uncharacterized protein</fullName>
    </submittedName>
</protein>
<evidence type="ECO:0000313" key="2">
    <source>
        <dbReference type="Proteomes" id="UP000241010"/>
    </source>
</evidence>
<dbReference type="Proteomes" id="UP000241010">
    <property type="component" value="Unassembled WGS sequence"/>
</dbReference>
<gene>
    <name evidence="1" type="ORF">C5F48_03860</name>
</gene>
<dbReference type="AlphaFoldDB" id="A0A2T4JZ43"/>
<dbReference type="PROSITE" id="PS51257">
    <property type="entry name" value="PROKAR_LIPOPROTEIN"/>
    <property type="match status" value="1"/>
</dbReference>
<sequence length="73" mass="7113">MRGLWLPLATALLLAGCSDPNAPYLGLGVGFGPSGVQVTPRVTTRVGNTSLGVSPHGAAVGTTIGNVGIGASL</sequence>
<name>A0A2T4JZ43_9RHOB</name>